<evidence type="ECO:0000313" key="2">
    <source>
        <dbReference type="EMBL" id="ASE40419.1"/>
    </source>
</evidence>
<accession>A0A1Z3UAS9</accession>
<organism evidence="2 3">
    <name type="scientific">Brevundimonas vesicularis</name>
    <name type="common">Pseudomonas vesicularis</name>
    <dbReference type="NCBI Taxonomy" id="41276"/>
    <lineage>
        <taxon>Bacteria</taxon>
        <taxon>Pseudomonadati</taxon>
        <taxon>Pseudomonadota</taxon>
        <taxon>Alphaproteobacteria</taxon>
        <taxon>Caulobacterales</taxon>
        <taxon>Caulobacteraceae</taxon>
        <taxon>Brevundimonas</taxon>
    </lineage>
</organism>
<protein>
    <submittedName>
        <fullName evidence="2">Uncharacterized protein</fullName>
    </submittedName>
</protein>
<feature type="compositionally biased region" description="Basic and acidic residues" evidence="1">
    <location>
        <begin position="140"/>
        <end position="152"/>
    </location>
</feature>
<feature type="region of interest" description="Disordered" evidence="1">
    <location>
        <begin position="133"/>
        <end position="152"/>
    </location>
</feature>
<feature type="compositionally biased region" description="Low complexity" evidence="1">
    <location>
        <begin position="26"/>
        <end position="46"/>
    </location>
</feature>
<gene>
    <name evidence="2" type="ORF">CEP68_13495</name>
</gene>
<proteinExistence type="predicted"/>
<name>A0A1Z3UAS9_BREVE</name>
<reference evidence="3" key="1">
    <citation type="submission" date="2017-06" db="EMBL/GenBank/DDBJ databases">
        <title>FDA dAtabase for Regulatory Grade micrObial Sequences (FDA-ARGOS): Supporting development and validation of Infectious Disease Dx tests.</title>
        <authorList>
            <person name="Minogue T."/>
            <person name="Wolcott M."/>
            <person name="Wasieloski L."/>
            <person name="Aguilar W."/>
            <person name="Moore D."/>
            <person name="Tallon L."/>
            <person name="Sadzewicz L."/>
            <person name="Sengamalay N."/>
            <person name="Ott S."/>
            <person name="Godinez A."/>
            <person name="Nagaraj S."/>
            <person name="Nadendla S."/>
            <person name="Geyer C."/>
            <person name="Sichtig H."/>
        </authorList>
    </citation>
    <scope>NUCLEOTIDE SEQUENCE [LARGE SCALE GENOMIC DNA]</scope>
    <source>
        <strain evidence="3">FDAARGOS_289</strain>
    </source>
</reference>
<feature type="compositionally biased region" description="Gly residues" evidence="1">
    <location>
        <begin position="8"/>
        <end position="20"/>
    </location>
</feature>
<dbReference type="EMBL" id="CP022048">
    <property type="protein sequence ID" value="ASE40419.1"/>
    <property type="molecule type" value="Genomic_DNA"/>
</dbReference>
<dbReference type="KEGG" id="bvc:CEP68_13495"/>
<dbReference type="AlphaFoldDB" id="A0A1Z3UAS9"/>
<feature type="region of interest" description="Disordered" evidence="1">
    <location>
        <begin position="1"/>
        <end position="67"/>
    </location>
</feature>
<dbReference type="Proteomes" id="UP000197050">
    <property type="component" value="Chromosome"/>
</dbReference>
<sequence>MKRTPFKPGGGLSRSGGPKGDGASNLRSSSPKSGSVSSLRSSSPKGGTAAKKPAPSPFEQQREAAKRAALNALKRARRAADKAGVSLSEWEGEFIDSVSERVKTHGRAFADPEKGAPGQALSAMQGRKLKEITAKANGVEPKRRWGRKPKEP</sequence>
<evidence type="ECO:0000313" key="3">
    <source>
        <dbReference type="Proteomes" id="UP000197050"/>
    </source>
</evidence>
<evidence type="ECO:0000256" key="1">
    <source>
        <dbReference type="SAM" id="MobiDB-lite"/>
    </source>
</evidence>